<name>S2J389_MUCC1</name>
<dbReference type="PIRSF" id="PIRSF017246">
    <property type="entry name" value="TFIID_TAF10"/>
    <property type="match status" value="1"/>
</dbReference>
<evidence type="ECO:0000313" key="8">
    <source>
        <dbReference type="EMBL" id="EPB84109.1"/>
    </source>
</evidence>
<keyword evidence="4 6" id="KW-0539">Nucleus</keyword>
<comment type="similarity">
    <text evidence="5 6">Belongs to the TAF10 family.</text>
</comment>
<dbReference type="OrthoDB" id="154356at2759"/>
<dbReference type="Pfam" id="PF03540">
    <property type="entry name" value="TAF10"/>
    <property type="match status" value="1"/>
</dbReference>
<dbReference type="PANTHER" id="PTHR21242:SF0">
    <property type="entry name" value="TRANSCRIPTION INITIATION FACTOR TFIID SUBUNIT 10"/>
    <property type="match status" value="1"/>
</dbReference>
<sequence>MSEANEISNNSNTNSLQVPVIGAANNRSNNETLSSSSTQSPMIEVPPRLELENTKKSKTMAEFLASMDNYAPIIPDAVTDYYLNKSGFDCDDIRIKRLLALATQKFVADIATDAFQFCKVRQSGNRKSGKDRKTVLTMEDLTAALADYGVNIKKPDYYS</sequence>
<dbReference type="eggNOG" id="KOG3423">
    <property type="taxonomic scope" value="Eukaryota"/>
</dbReference>
<evidence type="ECO:0000256" key="5">
    <source>
        <dbReference type="ARBA" id="ARBA00025730"/>
    </source>
</evidence>
<keyword evidence="9" id="KW-1185">Reference proteome</keyword>
<dbReference type="GO" id="GO:0016251">
    <property type="term" value="F:RNA polymerase II general transcription initiation factor activity"/>
    <property type="evidence" value="ECO:0007669"/>
    <property type="project" value="TreeGrafter"/>
</dbReference>
<evidence type="ECO:0000313" key="9">
    <source>
        <dbReference type="Proteomes" id="UP000014254"/>
    </source>
</evidence>
<dbReference type="InterPro" id="IPR003923">
    <property type="entry name" value="TAF10"/>
</dbReference>
<feature type="compositionally biased region" description="Polar residues" evidence="7">
    <location>
        <begin position="26"/>
        <end position="41"/>
    </location>
</feature>
<dbReference type="AlphaFoldDB" id="S2J389"/>
<dbReference type="InParanoid" id="S2J389"/>
<dbReference type="PRINTS" id="PR01443">
    <property type="entry name" value="TFIID30KDSUB"/>
</dbReference>
<dbReference type="GO" id="GO:0006367">
    <property type="term" value="P:transcription initiation at RNA polymerase II promoter"/>
    <property type="evidence" value="ECO:0007669"/>
    <property type="project" value="TreeGrafter"/>
</dbReference>
<reference evidence="9" key="1">
    <citation type="submission" date="2013-05" db="EMBL/GenBank/DDBJ databases">
        <title>The Genome sequence of Mucor circinelloides f. circinelloides 1006PhL.</title>
        <authorList>
            <consortium name="The Broad Institute Genomics Platform"/>
            <person name="Cuomo C."/>
            <person name="Earl A."/>
            <person name="Findley K."/>
            <person name="Lee S.C."/>
            <person name="Walker B."/>
            <person name="Young S."/>
            <person name="Zeng Q."/>
            <person name="Gargeya S."/>
            <person name="Fitzgerald M."/>
            <person name="Haas B."/>
            <person name="Abouelleil A."/>
            <person name="Allen A.W."/>
            <person name="Alvarado L."/>
            <person name="Arachchi H.M."/>
            <person name="Berlin A.M."/>
            <person name="Chapman S.B."/>
            <person name="Gainer-Dewar J."/>
            <person name="Goldberg J."/>
            <person name="Griggs A."/>
            <person name="Gujja S."/>
            <person name="Hansen M."/>
            <person name="Howarth C."/>
            <person name="Imamovic A."/>
            <person name="Ireland A."/>
            <person name="Larimer J."/>
            <person name="McCowan C."/>
            <person name="Murphy C."/>
            <person name="Pearson M."/>
            <person name="Poon T.W."/>
            <person name="Priest M."/>
            <person name="Roberts A."/>
            <person name="Saif S."/>
            <person name="Shea T."/>
            <person name="Sisk P."/>
            <person name="Sykes S."/>
            <person name="Wortman J."/>
            <person name="Nusbaum C."/>
            <person name="Birren B."/>
        </authorList>
    </citation>
    <scope>NUCLEOTIDE SEQUENCE [LARGE SCALE GENOMIC DNA]</scope>
    <source>
        <strain evidence="9">1006PhL</strain>
    </source>
</reference>
<keyword evidence="3 6" id="KW-0804">Transcription</keyword>
<keyword evidence="2 6" id="KW-0805">Transcription regulation</keyword>
<dbReference type="STRING" id="1220926.S2J389"/>
<organism evidence="8 9">
    <name type="scientific">Mucor circinelloides f. circinelloides (strain 1006PhL)</name>
    <name type="common">Mucormycosis agent</name>
    <name type="synonym">Calyptromyces circinelloides</name>
    <dbReference type="NCBI Taxonomy" id="1220926"/>
    <lineage>
        <taxon>Eukaryota</taxon>
        <taxon>Fungi</taxon>
        <taxon>Fungi incertae sedis</taxon>
        <taxon>Mucoromycota</taxon>
        <taxon>Mucoromycotina</taxon>
        <taxon>Mucoromycetes</taxon>
        <taxon>Mucorales</taxon>
        <taxon>Mucorineae</taxon>
        <taxon>Mucoraceae</taxon>
        <taxon>Mucor</taxon>
    </lineage>
</organism>
<proteinExistence type="inferred from homology"/>
<dbReference type="GO" id="GO:0005669">
    <property type="term" value="C:transcription factor TFIID complex"/>
    <property type="evidence" value="ECO:0007669"/>
    <property type="project" value="TreeGrafter"/>
</dbReference>
<evidence type="ECO:0000256" key="4">
    <source>
        <dbReference type="ARBA" id="ARBA00023242"/>
    </source>
</evidence>
<evidence type="ECO:0000256" key="2">
    <source>
        <dbReference type="ARBA" id="ARBA00023015"/>
    </source>
</evidence>
<comment type="subcellular location">
    <subcellularLocation>
        <location evidence="1 6">Nucleus</location>
    </subcellularLocation>
</comment>
<dbReference type="GO" id="GO:1990841">
    <property type="term" value="F:promoter-specific chromatin binding"/>
    <property type="evidence" value="ECO:0007669"/>
    <property type="project" value="TreeGrafter"/>
</dbReference>
<dbReference type="GO" id="GO:0000124">
    <property type="term" value="C:SAGA complex"/>
    <property type="evidence" value="ECO:0007669"/>
    <property type="project" value="TreeGrafter"/>
</dbReference>
<accession>S2J389</accession>
<comment type="function">
    <text evidence="6">Functions as a component of both the DNA-binding general transcription initiation factor complex TFIID and the transcription coactivator SAGA complex. Binding of TFIID to a promoter (with or without TATA element) is the initial step in pre-initiation complex (PIC) formation. TFIID plays a key role in the regulation of gene expression by RNA polymerase II through different activities such as transcription activator interaction, core promoter recognition and selectivity, TFIIA and TFIIB interaction, chromatin modification (histone acetylation by TAF1), facilitation of DNA opening and initiation of transcription. SAGA acts as a general cofactor required for essentially all RNA polymerase II transcription. At the promoters, SAGA is required for transcription pre-initiation complex (PIC) recruitment. It influences RNA polymerase II transcriptional activity through different activities such as TBP interaction (via core/TAF module) and promoter selectivity, interaction with transcription activators (via Tra1/SPT module), and chromatin modification through histone acetylation (via HAT module) and deubiquitination (via DUB module). SAGA preferentially acetylates histones H3 (to form H3K9ac, H3K14ac, H3K18ac and H3K23ac) and H2B and deubiquitinates histone H2B. SAGA interacts with DNA via upstream activating sequences (UASs).</text>
</comment>
<dbReference type="CDD" id="cd07982">
    <property type="entry name" value="HFD_TAF10"/>
    <property type="match status" value="1"/>
</dbReference>
<evidence type="ECO:0000256" key="6">
    <source>
        <dbReference type="PIRNR" id="PIRNR017246"/>
    </source>
</evidence>
<dbReference type="EMBL" id="KE124048">
    <property type="protein sequence ID" value="EPB84109.1"/>
    <property type="molecule type" value="Genomic_DNA"/>
</dbReference>
<feature type="region of interest" description="Disordered" evidence="7">
    <location>
        <begin position="26"/>
        <end position="51"/>
    </location>
</feature>
<gene>
    <name evidence="8" type="ORF">HMPREF1544_09097</name>
</gene>
<evidence type="ECO:0000256" key="7">
    <source>
        <dbReference type="SAM" id="MobiDB-lite"/>
    </source>
</evidence>
<dbReference type="Proteomes" id="UP000014254">
    <property type="component" value="Unassembled WGS sequence"/>
</dbReference>
<protein>
    <recommendedName>
        <fullName evidence="6">Transcription initiation factor TFIID subunit 10</fullName>
    </recommendedName>
</protein>
<dbReference type="FunCoup" id="S2J389">
    <property type="interactions" value="276"/>
</dbReference>
<dbReference type="VEuPathDB" id="FungiDB:HMPREF1544_09097"/>
<dbReference type="PANTHER" id="PTHR21242">
    <property type="entry name" value="TRANSCRIPTION INITIATION FACTOR TFIID SUBUNIT 10"/>
    <property type="match status" value="1"/>
</dbReference>
<evidence type="ECO:0000256" key="3">
    <source>
        <dbReference type="ARBA" id="ARBA00023163"/>
    </source>
</evidence>
<evidence type="ECO:0000256" key="1">
    <source>
        <dbReference type="ARBA" id="ARBA00004123"/>
    </source>
</evidence>